<reference evidence="5 6" key="1">
    <citation type="submission" date="2015-12" db="EMBL/GenBank/DDBJ databases">
        <title>Draft genome of the nematode, Onchocerca flexuosa.</title>
        <authorList>
            <person name="Mitreva M."/>
        </authorList>
    </citation>
    <scope>NUCLEOTIDE SEQUENCE [LARGE SCALE GENOMIC DNA]</scope>
    <source>
        <strain evidence="5">Red Deer</strain>
    </source>
</reference>
<keyword evidence="6" id="KW-1185">Reference proteome</keyword>
<dbReference type="GO" id="GO:0006449">
    <property type="term" value="P:regulation of translational termination"/>
    <property type="evidence" value="ECO:0007669"/>
    <property type="project" value="TreeGrafter"/>
</dbReference>
<dbReference type="InterPro" id="IPR051842">
    <property type="entry name" value="uS12_prolyl_hydroxylase"/>
</dbReference>
<evidence type="ECO:0000313" key="5">
    <source>
        <dbReference type="EMBL" id="OZC04844.1"/>
    </source>
</evidence>
<feature type="domain" description="Prolyl 4-hydroxylase alpha subunit" evidence="4">
    <location>
        <begin position="30"/>
        <end position="188"/>
    </location>
</feature>
<keyword evidence="2" id="KW-0223">Dioxygenase</keyword>
<dbReference type="AlphaFoldDB" id="A0A238BIL4"/>
<proteinExistence type="predicted"/>
<evidence type="ECO:0000259" key="4">
    <source>
        <dbReference type="SMART" id="SM00702"/>
    </source>
</evidence>
<evidence type="ECO:0000256" key="2">
    <source>
        <dbReference type="ARBA" id="ARBA00022964"/>
    </source>
</evidence>
<keyword evidence="3" id="KW-0560">Oxidoreductase</keyword>
<accession>A0A238BIL4</accession>
<dbReference type="GO" id="GO:0005506">
    <property type="term" value="F:iron ion binding"/>
    <property type="evidence" value="ECO:0007669"/>
    <property type="project" value="InterPro"/>
</dbReference>
<dbReference type="Gene3D" id="2.60.120.620">
    <property type="entry name" value="q2cbj1_9rhob like domain"/>
    <property type="match status" value="1"/>
</dbReference>
<organism evidence="5 6">
    <name type="scientific">Onchocerca flexuosa</name>
    <dbReference type="NCBI Taxonomy" id="387005"/>
    <lineage>
        <taxon>Eukaryota</taxon>
        <taxon>Metazoa</taxon>
        <taxon>Ecdysozoa</taxon>
        <taxon>Nematoda</taxon>
        <taxon>Chromadorea</taxon>
        <taxon>Rhabditida</taxon>
        <taxon>Spirurina</taxon>
        <taxon>Spiruromorpha</taxon>
        <taxon>Filarioidea</taxon>
        <taxon>Onchocercidae</taxon>
        <taxon>Onchocerca</taxon>
    </lineage>
</organism>
<evidence type="ECO:0000313" key="6">
    <source>
        <dbReference type="Proteomes" id="UP000242913"/>
    </source>
</evidence>
<dbReference type="OrthoDB" id="430522at2759"/>
<dbReference type="InterPro" id="IPR006620">
    <property type="entry name" value="Pro_4_hyd_alph"/>
</dbReference>
<dbReference type="GO" id="GO:0005737">
    <property type="term" value="C:cytoplasm"/>
    <property type="evidence" value="ECO:0007669"/>
    <property type="project" value="TreeGrafter"/>
</dbReference>
<dbReference type="GO" id="GO:0031543">
    <property type="term" value="F:peptidyl-proline dioxygenase activity"/>
    <property type="evidence" value="ECO:0007669"/>
    <property type="project" value="TreeGrafter"/>
</dbReference>
<evidence type="ECO:0000256" key="3">
    <source>
        <dbReference type="ARBA" id="ARBA00023002"/>
    </source>
</evidence>
<feature type="non-terminal residue" evidence="5">
    <location>
        <position position="188"/>
    </location>
</feature>
<dbReference type="Pfam" id="PF13661">
    <property type="entry name" value="2OG-FeII_Oxy_4"/>
    <property type="match status" value="1"/>
</dbReference>
<evidence type="ECO:0000256" key="1">
    <source>
        <dbReference type="ARBA" id="ARBA00001961"/>
    </source>
</evidence>
<dbReference type="Proteomes" id="UP000242913">
    <property type="component" value="Unassembled WGS sequence"/>
</dbReference>
<comment type="cofactor">
    <cofactor evidence="1">
        <name>L-ascorbate</name>
        <dbReference type="ChEBI" id="CHEBI:38290"/>
    </cofactor>
</comment>
<protein>
    <recommendedName>
        <fullName evidence="4">Prolyl 4-hydroxylase alpha subunit domain-containing protein</fullName>
    </recommendedName>
</protein>
<dbReference type="PANTHER" id="PTHR12117">
    <property type="entry name" value="HISTONE ACETYLTRANSFERASE COMPLEX"/>
    <property type="match status" value="1"/>
</dbReference>
<dbReference type="EMBL" id="KZ271574">
    <property type="protein sequence ID" value="OZC04844.1"/>
    <property type="molecule type" value="Genomic_DNA"/>
</dbReference>
<sequence>MINPLYFTDEYVAEFRNILSGASQFSKPFPHFCLPDFLTSRKFIADLRSELQTVHFDRKENDLYSLDQTTDLANFNAVEFPIDLFKTDVLHWLRNVSNVDLNSEVAITSSKYNYTDLLLPHDDQCEGRKFAFTLYLTPDWKETDGGQLLLYDCDDNNNPISVGKIMNPMENMLIIFEVSPRSWHMVTE</sequence>
<name>A0A238BIL4_9BILA</name>
<gene>
    <name evidence="5" type="ORF">X798_08209</name>
</gene>
<dbReference type="PANTHER" id="PTHR12117:SF0">
    <property type="entry name" value="PROLYL 3-HYDROXYLASE OGFOD1"/>
    <property type="match status" value="1"/>
</dbReference>
<dbReference type="SMART" id="SM00702">
    <property type="entry name" value="P4Hc"/>
    <property type="match status" value="1"/>
</dbReference>
<dbReference type="GO" id="GO:0031418">
    <property type="term" value="F:L-ascorbic acid binding"/>
    <property type="evidence" value="ECO:0007669"/>
    <property type="project" value="InterPro"/>
</dbReference>
<dbReference type="InterPro" id="IPR039558">
    <property type="entry name" value="TPA1/OFD1_N"/>
</dbReference>